<reference evidence="3 4" key="1">
    <citation type="submission" date="2018-09" db="EMBL/GenBank/DDBJ databases">
        <title>The draft genome of Acinetobacter spp. strains.</title>
        <authorList>
            <person name="Qin J."/>
            <person name="Feng Y."/>
            <person name="Zong Z."/>
        </authorList>
    </citation>
    <scope>NUCLEOTIDE SEQUENCE [LARGE SCALE GENOMIC DNA]</scope>
    <source>
        <strain evidence="3 4">WCHAc060115</strain>
    </source>
</reference>
<dbReference type="Pfam" id="PF03658">
    <property type="entry name" value="Ub-RnfH"/>
    <property type="match status" value="1"/>
</dbReference>
<sequence>METLTKGEKVWVAYATENQQFHIELQFSQGMSIADAIAQSGLAEQVKLPESFSFGIFGNKCKDMNQLLQAGDRVEIYRALTINPKDIRRNRAKANPVGRYCRGNRYRQLLSK</sequence>
<evidence type="ECO:0000313" key="3">
    <source>
        <dbReference type="EMBL" id="RKG37077.1"/>
    </source>
</evidence>
<gene>
    <name evidence="3" type="ORF">D7V20_12340</name>
</gene>
<dbReference type="AlphaFoldDB" id="A0A3A8EQB3"/>
<dbReference type="Proteomes" id="UP000280405">
    <property type="component" value="Unassembled WGS sequence"/>
</dbReference>
<evidence type="ECO:0000256" key="2">
    <source>
        <dbReference type="HAMAP-Rule" id="MF_00460"/>
    </source>
</evidence>
<dbReference type="PANTHER" id="PTHR37483:SF1">
    <property type="entry name" value="UPF0125 PROTEIN RATB"/>
    <property type="match status" value="1"/>
</dbReference>
<protein>
    <recommendedName>
        <fullName evidence="2">UPF0125 protein D7V20_12340</fullName>
    </recommendedName>
</protein>
<dbReference type="RefSeq" id="WP_120384555.1">
    <property type="nucleotide sequence ID" value="NZ_RAXT01000028.1"/>
</dbReference>
<dbReference type="EMBL" id="RAXT01000028">
    <property type="protein sequence ID" value="RKG37077.1"/>
    <property type="molecule type" value="Genomic_DNA"/>
</dbReference>
<proteinExistence type="inferred from homology"/>
<comment type="similarity">
    <text evidence="1 2">Belongs to the UPF0125 (RnfH) family.</text>
</comment>
<evidence type="ECO:0000313" key="4">
    <source>
        <dbReference type="Proteomes" id="UP000280405"/>
    </source>
</evidence>
<evidence type="ECO:0000256" key="1">
    <source>
        <dbReference type="ARBA" id="ARBA00010645"/>
    </source>
</evidence>
<dbReference type="Gene3D" id="3.10.20.280">
    <property type="entry name" value="RnfH-like"/>
    <property type="match status" value="1"/>
</dbReference>
<organism evidence="3 4">
    <name type="scientific">Acinetobacter rongchengensis</name>
    <dbReference type="NCBI Taxonomy" id="2419601"/>
    <lineage>
        <taxon>Bacteria</taxon>
        <taxon>Pseudomonadati</taxon>
        <taxon>Pseudomonadota</taxon>
        <taxon>Gammaproteobacteria</taxon>
        <taxon>Moraxellales</taxon>
        <taxon>Moraxellaceae</taxon>
        <taxon>Acinetobacter</taxon>
    </lineage>
</organism>
<keyword evidence="4" id="KW-1185">Reference proteome</keyword>
<comment type="caution">
    <text evidence="3">The sequence shown here is derived from an EMBL/GenBank/DDBJ whole genome shotgun (WGS) entry which is preliminary data.</text>
</comment>
<accession>A0A3A8EQB3</accession>
<dbReference type="HAMAP" id="MF_00460">
    <property type="entry name" value="UPF0125_RnfH"/>
    <property type="match status" value="1"/>
</dbReference>
<dbReference type="PANTHER" id="PTHR37483">
    <property type="entry name" value="UPF0125 PROTEIN RATB"/>
    <property type="match status" value="1"/>
</dbReference>
<dbReference type="SUPFAM" id="SSF54285">
    <property type="entry name" value="MoaD/ThiS"/>
    <property type="match status" value="1"/>
</dbReference>
<name>A0A3A8EQB3_9GAMM</name>
<dbReference type="OrthoDB" id="9796575at2"/>
<dbReference type="InterPro" id="IPR005346">
    <property type="entry name" value="RnfH"/>
</dbReference>
<dbReference type="InterPro" id="IPR037021">
    <property type="entry name" value="RnfH_sf"/>
</dbReference>
<dbReference type="InterPro" id="IPR016155">
    <property type="entry name" value="Mopterin_synth/thiamin_S_b"/>
</dbReference>